<name>F4QA51_CACFS</name>
<dbReference type="PANTHER" id="PTHR16148:SF14">
    <property type="entry name" value="MYND-TYPE DOMAIN-CONTAINING PROTEIN"/>
    <property type="match status" value="1"/>
</dbReference>
<sequence>MTTTKEFLERVEQIQTEIGTNFIFSNNNNNNNTRLKIQLSQHPKIDILKYVYMVCQLNVNNNNNNNNWIREICLQLINDCLLTRSQDCILDDLTNETKIAIRSMILDTFERNLRLVCLLLVNHYDSGRNDEEIFRIGIIKWFNNRNNNNNNNICQQQSIIESLLFALSKVKQPCHSVLDIIWRLYYKNRSLGEKDILMFFSIFKHYQFNEQQLKQEITNNIYNNLLPKSELWKNKDIKSFFKQTISILFQHAYNDDYFIPQQQQDNYNIDQHYYKSNQKPKPIFQFLKSISLKDHEILYTIIFEYCQIFLNSTSWKEKLIVLGILNLLELKEYTFTNKLLPKQFILDSIIYPLIDDQNLLVQYELIIFLVKMANSKGIRDIGNQSFYQDVIDRAFEKSFKSNHPHLIKQVESFFFSSISSYKHPRGSKIDSIVTTKLDPFIISLIFKSEKENIFKVINFFDGIVMINNNRRKYLNIIINRILFTSMCGDKQMVDRFIFSYLLDWIFDGYIGKDVIIYLPFIMKRIIAQRSRDASIENTILRLCKQFPDKLYSYMNRLIPLSIELHQNNISEYIFNGQPSKGEHRYDGHLLFCLFTICSSKKYQKKSSSIHLQILLDYILKGTSDDNIQNALVIRFISQMNGLGVLFLDNQIIQMIGWIKNGIVNTHQQILNLKDSTTPAADTPIFNLDQLVQGHYYLIDQIIIATTNTYNYLNYIEIITTIYVEMMLDAIILNSKTSTQMLVAQLTDFFRILYPLFDKKELSIDVFTKKIKSNIINHNTLELLLLDK</sequence>
<dbReference type="AlphaFoldDB" id="F4QA51"/>
<dbReference type="RefSeq" id="XP_004354312.1">
    <property type="nucleotide sequence ID" value="XM_004354260.1"/>
</dbReference>
<dbReference type="KEGG" id="dfa:DFA_10412"/>
<dbReference type="EMBL" id="GL883026">
    <property type="protein sequence ID" value="EGG15570.1"/>
    <property type="molecule type" value="Genomic_DNA"/>
</dbReference>
<dbReference type="Proteomes" id="UP000007797">
    <property type="component" value="Unassembled WGS sequence"/>
</dbReference>
<dbReference type="PANTHER" id="PTHR16148">
    <property type="entry name" value="NF-KAPPA-B-REPRESSING FACTOR-RELATED"/>
    <property type="match status" value="1"/>
</dbReference>
<proteinExistence type="predicted"/>
<protein>
    <submittedName>
        <fullName evidence="1">Uncharacterized protein</fullName>
    </submittedName>
</protein>
<accession>F4QA51</accession>
<evidence type="ECO:0000313" key="2">
    <source>
        <dbReference type="Proteomes" id="UP000007797"/>
    </source>
</evidence>
<organism evidence="1 2">
    <name type="scientific">Cavenderia fasciculata</name>
    <name type="common">Slime mold</name>
    <name type="synonym">Dictyostelium fasciculatum</name>
    <dbReference type="NCBI Taxonomy" id="261658"/>
    <lineage>
        <taxon>Eukaryota</taxon>
        <taxon>Amoebozoa</taxon>
        <taxon>Evosea</taxon>
        <taxon>Eumycetozoa</taxon>
        <taxon>Dictyostelia</taxon>
        <taxon>Acytosteliales</taxon>
        <taxon>Cavenderiaceae</taxon>
        <taxon>Cavenderia</taxon>
    </lineage>
</organism>
<gene>
    <name evidence="1" type="ORF">DFA_10412</name>
</gene>
<keyword evidence="2" id="KW-1185">Reference proteome</keyword>
<reference evidence="2" key="1">
    <citation type="journal article" date="2011" name="Genome Res.">
        <title>Phylogeny-wide analysis of social amoeba genomes highlights ancient origins for complex intercellular communication.</title>
        <authorList>
            <person name="Heidel A.J."/>
            <person name="Lawal H.M."/>
            <person name="Felder M."/>
            <person name="Schilde C."/>
            <person name="Helps N.R."/>
            <person name="Tunggal B."/>
            <person name="Rivero F."/>
            <person name="John U."/>
            <person name="Schleicher M."/>
            <person name="Eichinger L."/>
            <person name="Platzer M."/>
            <person name="Noegel A.A."/>
            <person name="Schaap P."/>
            <person name="Gloeckner G."/>
        </authorList>
    </citation>
    <scope>NUCLEOTIDE SEQUENCE [LARGE SCALE GENOMIC DNA]</scope>
    <source>
        <strain evidence="2">SH3</strain>
    </source>
</reference>
<dbReference type="GeneID" id="14867649"/>
<evidence type="ECO:0000313" key="1">
    <source>
        <dbReference type="EMBL" id="EGG15570.1"/>
    </source>
</evidence>